<dbReference type="InterPro" id="IPR036691">
    <property type="entry name" value="Endo/exonu/phosph_ase_sf"/>
</dbReference>
<evidence type="ECO:0000256" key="1">
    <source>
        <dbReference type="SAM" id="Phobius"/>
    </source>
</evidence>
<evidence type="ECO:0000313" key="4">
    <source>
        <dbReference type="Proteomes" id="UP000603904"/>
    </source>
</evidence>
<dbReference type="Gene3D" id="3.60.10.10">
    <property type="entry name" value="Endonuclease/exonuclease/phosphatase"/>
    <property type="match status" value="1"/>
</dbReference>
<proteinExistence type="predicted"/>
<keyword evidence="1" id="KW-1133">Transmembrane helix</keyword>
<keyword evidence="3" id="KW-0540">Nuclease</keyword>
<comment type="caution">
    <text evidence="3">The sequence shown here is derived from an EMBL/GenBank/DDBJ whole genome shotgun (WGS) entry which is preliminary data.</text>
</comment>
<dbReference type="Proteomes" id="UP000603904">
    <property type="component" value="Unassembled WGS sequence"/>
</dbReference>
<organism evidence="3 4">
    <name type="scientific">Microbispora corallina</name>
    <dbReference type="NCBI Taxonomy" id="83302"/>
    <lineage>
        <taxon>Bacteria</taxon>
        <taxon>Bacillati</taxon>
        <taxon>Actinomycetota</taxon>
        <taxon>Actinomycetes</taxon>
        <taxon>Streptosporangiales</taxon>
        <taxon>Streptosporangiaceae</taxon>
        <taxon>Microbispora</taxon>
    </lineage>
</organism>
<dbReference type="Pfam" id="PF03372">
    <property type="entry name" value="Exo_endo_phos"/>
    <property type="match status" value="1"/>
</dbReference>
<name>A0ABQ4GBX1_9ACTN</name>
<keyword evidence="1" id="KW-0472">Membrane</keyword>
<feature type="transmembrane region" description="Helical" evidence="1">
    <location>
        <begin position="55"/>
        <end position="72"/>
    </location>
</feature>
<reference evidence="3 4" key="1">
    <citation type="submission" date="2021-01" db="EMBL/GenBank/DDBJ databases">
        <title>Whole genome shotgun sequence of Microbispora corallina NBRC 16416.</title>
        <authorList>
            <person name="Komaki H."/>
            <person name="Tamura T."/>
        </authorList>
    </citation>
    <scope>NUCLEOTIDE SEQUENCE [LARGE SCALE GENOMIC DNA]</scope>
    <source>
        <strain evidence="3 4">NBRC 16416</strain>
    </source>
</reference>
<dbReference type="SUPFAM" id="SSF56219">
    <property type="entry name" value="DNase I-like"/>
    <property type="match status" value="1"/>
</dbReference>
<protein>
    <submittedName>
        <fullName evidence="3">Endonuclease</fullName>
    </submittedName>
</protein>
<sequence length="307" mass="32165">MLAWLAAVPLAGLALLRILGVESSTLPVGLVALTPFAAGAAVVTALLGVASRGRAATAVTVVLALLFAWWVVPRAVGGRQEAGGHPLRVLTANLNEGRADPQAIVDLIRRLHPDVVTLEELTPWLLDDLDAGGLSALLPYRVAQTGPGPTGTGIFSARPLTERTGLFTPVGHHMPVAETTTPDGTPVEIVAVHPVAPVPETVGEWEEGVRTLPPAPSSGVTRILSGDFNSTLDHAVLRNLLATGYVDSAAETGNGLTMTWPAGHRLFPMVAIDHVLVDKRSFAVSTAIEDLPRSDHRGVFAELRIAP</sequence>
<keyword evidence="4" id="KW-1185">Reference proteome</keyword>
<gene>
    <name evidence="3" type="ORF">Mco01_75140</name>
</gene>
<feature type="transmembrane region" description="Helical" evidence="1">
    <location>
        <begin position="30"/>
        <end position="48"/>
    </location>
</feature>
<dbReference type="GO" id="GO:0004519">
    <property type="term" value="F:endonuclease activity"/>
    <property type="evidence" value="ECO:0007669"/>
    <property type="project" value="UniProtKB-KW"/>
</dbReference>
<evidence type="ECO:0000259" key="2">
    <source>
        <dbReference type="Pfam" id="PF03372"/>
    </source>
</evidence>
<keyword evidence="3" id="KW-0378">Hydrolase</keyword>
<accession>A0ABQ4GBX1</accession>
<feature type="domain" description="Endonuclease/exonuclease/phosphatase" evidence="2">
    <location>
        <begin position="90"/>
        <end position="296"/>
    </location>
</feature>
<evidence type="ECO:0000313" key="3">
    <source>
        <dbReference type="EMBL" id="GIH44514.1"/>
    </source>
</evidence>
<keyword evidence="1" id="KW-0812">Transmembrane</keyword>
<dbReference type="InterPro" id="IPR005135">
    <property type="entry name" value="Endo/exonuclease/phosphatase"/>
</dbReference>
<keyword evidence="3" id="KW-0255">Endonuclease</keyword>
<dbReference type="EMBL" id="BOOC01000061">
    <property type="protein sequence ID" value="GIH44514.1"/>
    <property type="molecule type" value="Genomic_DNA"/>
</dbReference>